<dbReference type="EMBL" id="QURH01000498">
    <property type="protein sequence ID" value="RFU39215.1"/>
    <property type="molecule type" value="Genomic_DNA"/>
</dbReference>
<accession>A0A372JGR8</accession>
<protein>
    <submittedName>
        <fullName evidence="2">Futalosine hydrolase</fullName>
    </submittedName>
</protein>
<organism evidence="2 3">
    <name type="scientific">Actinomadura logoneensis</name>
    <dbReference type="NCBI Taxonomy" id="2293572"/>
    <lineage>
        <taxon>Bacteria</taxon>
        <taxon>Bacillati</taxon>
        <taxon>Actinomycetota</taxon>
        <taxon>Actinomycetes</taxon>
        <taxon>Streptosporangiales</taxon>
        <taxon>Thermomonosporaceae</taxon>
        <taxon>Actinomadura</taxon>
    </lineage>
</organism>
<reference evidence="2 3" key="1">
    <citation type="submission" date="2018-08" db="EMBL/GenBank/DDBJ databases">
        <title>Actinomadura jelena sp. nov., a novel Actinomycete isolated from soil in Chad.</title>
        <authorList>
            <person name="Shi L."/>
        </authorList>
    </citation>
    <scope>NUCLEOTIDE SEQUENCE [LARGE SCALE GENOMIC DNA]</scope>
    <source>
        <strain evidence="2 3">NEAU-G17</strain>
    </source>
</reference>
<dbReference type="GO" id="GO:0016787">
    <property type="term" value="F:hydrolase activity"/>
    <property type="evidence" value="ECO:0007669"/>
    <property type="project" value="UniProtKB-KW"/>
</dbReference>
<comment type="caution">
    <text evidence="2">The sequence shown here is derived from an EMBL/GenBank/DDBJ whole genome shotgun (WGS) entry which is preliminary data.</text>
</comment>
<evidence type="ECO:0000313" key="3">
    <source>
        <dbReference type="Proteomes" id="UP000261811"/>
    </source>
</evidence>
<feature type="compositionally biased region" description="Low complexity" evidence="1">
    <location>
        <begin position="27"/>
        <end position="38"/>
    </location>
</feature>
<sequence>MGSTTVRRLTAAGTASGAVLIGSLAAGAGPASASAGPPSTVPLGASAAGAS</sequence>
<evidence type="ECO:0000256" key="1">
    <source>
        <dbReference type="SAM" id="MobiDB-lite"/>
    </source>
</evidence>
<feature type="non-terminal residue" evidence="2">
    <location>
        <position position="51"/>
    </location>
</feature>
<evidence type="ECO:0000313" key="2">
    <source>
        <dbReference type="EMBL" id="RFU39215.1"/>
    </source>
</evidence>
<name>A0A372JGR8_9ACTN</name>
<proteinExistence type="predicted"/>
<keyword evidence="3" id="KW-1185">Reference proteome</keyword>
<dbReference type="Proteomes" id="UP000261811">
    <property type="component" value="Unassembled WGS sequence"/>
</dbReference>
<keyword evidence="2" id="KW-0378">Hydrolase</keyword>
<dbReference type="AlphaFoldDB" id="A0A372JGR8"/>
<feature type="region of interest" description="Disordered" evidence="1">
    <location>
        <begin position="27"/>
        <end position="51"/>
    </location>
</feature>
<gene>
    <name evidence="2" type="ORF">DZF91_23590</name>
</gene>